<name>A0A6A6BN01_9PEZI</name>
<dbReference type="AlphaFoldDB" id="A0A6A6BN01"/>
<keyword evidence="2" id="KW-1185">Reference proteome</keyword>
<dbReference type="Proteomes" id="UP000799438">
    <property type="component" value="Unassembled WGS sequence"/>
</dbReference>
<sequence>MLAKGAAGRSHSGSGGALLGVCGVGEQRWSTARQEHGELTDPMGVDGQACSPTISRRMPLRGRARTGARTCPQATMRAREKIVEARAADGLEAWLAAPAADGGGAEVRLGRSVPAHDKQRFMQRRTESNLSARPQYGVLCGNSRVIFDGTIVQRRSWPDCEGAASAIYGKSAAVRISASHGRGSTIRLVLVNPQGCDWLLSGVPICGCCSLCTTPTKRHVAAGQWQGMLRSSIIPRRHSPACVRPHHHLYLRPLLPRVSAPSCQLPQTAIIKAELCAYSSLLRSFAFLNFYKVLAPERIISFRWNIILPS</sequence>
<evidence type="ECO:0000313" key="1">
    <source>
        <dbReference type="EMBL" id="KAF2145456.1"/>
    </source>
</evidence>
<protein>
    <submittedName>
        <fullName evidence="1">Uncharacterized protein</fullName>
    </submittedName>
</protein>
<evidence type="ECO:0000313" key="2">
    <source>
        <dbReference type="Proteomes" id="UP000799438"/>
    </source>
</evidence>
<dbReference type="GeneID" id="54292658"/>
<reference evidence="1" key="1">
    <citation type="journal article" date="2020" name="Stud. Mycol.">
        <title>101 Dothideomycetes genomes: a test case for predicting lifestyles and emergence of pathogens.</title>
        <authorList>
            <person name="Haridas S."/>
            <person name="Albert R."/>
            <person name="Binder M."/>
            <person name="Bloem J."/>
            <person name="Labutti K."/>
            <person name="Salamov A."/>
            <person name="Andreopoulos B."/>
            <person name="Baker S."/>
            <person name="Barry K."/>
            <person name="Bills G."/>
            <person name="Bluhm B."/>
            <person name="Cannon C."/>
            <person name="Castanera R."/>
            <person name="Culley D."/>
            <person name="Daum C."/>
            <person name="Ezra D."/>
            <person name="Gonzalez J."/>
            <person name="Henrissat B."/>
            <person name="Kuo A."/>
            <person name="Liang C."/>
            <person name="Lipzen A."/>
            <person name="Lutzoni F."/>
            <person name="Magnuson J."/>
            <person name="Mondo S."/>
            <person name="Nolan M."/>
            <person name="Ohm R."/>
            <person name="Pangilinan J."/>
            <person name="Park H.-J."/>
            <person name="Ramirez L."/>
            <person name="Alfaro M."/>
            <person name="Sun H."/>
            <person name="Tritt A."/>
            <person name="Yoshinaga Y."/>
            <person name="Zwiers L.-H."/>
            <person name="Turgeon B."/>
            <person name="Goodwin S."/>
            <person name="Spatafora J."/>
            <person name="Crous P."/>
            <person name="Grigoriev I."/>
        </authorList>
    </citation>
    <scope>NUCLEOTIDE SEQUENCE</scope>
    <source>
        <strain evidence="1">CBS 121167</strain>
    </source>
</reference>
<organism evidence="1 2">
    <name type="scientific">Aplosporella prunicola CBS 121167</name>
    <dbReference type="NCBI Taxonomy" id="1176127"/>
    <lineage>
        <taxon>Eukaryota</taxon>
        <taxon>Fungi</taxon>
        <taxon>Dikarya</taxon>
        <taxon>Ascomycota</taxon>
        <taxon>Pezizomycotina</taxon>
        <taxon>Dothideomycetes</taxon>
        <taxon>Dothideomycetes incertae sedis</taxon>
        <taxon>Botryosphaeriales</taxon>
        <taxon>Aplosporellaceae</taxon>
        <taxon>Aplosporella</taxon>
    </lineage>
</organism>
<accession>A0A6A6BN01</accession>
<dbReference type="EMBL" id="ML995477">
    <property type="protein sequence ID" value="KAF2145456.1"/>
    <property type="molecule type" value="Genomic_DNA"/>
</dbReference>
<dbReference type="RefSeq" id="XP_033401168.1">
    <property type="nucleotide sequence ID" value="XM_033535164.1"/>
</dbReference>
<gene>
    <name evidence="1" type="ORF">K452DRAFT_120078</name>
</gene>
<proteinExistence type="predicted"/>